<proteinExistence type="predicted"/>
<sequence length="108" mass="12333">MRPLDCSKSVPLVLLGNVDKYRATCYTLLPTSLPQLIIKEDGAVESSIDLESKCYYKLRSELCSSSPMQLKQKDIPIAFVTSRDYIENRPEMLLTVYRLEDCCFSSRT</sequence>
<organism evidence="1 2">
    <name type="scientific">Steinernema glaseri</name>
    <dbReference type="NCBI Taxonomy" id="37863"/>
    <lineage>
        <taxon>Eukaryota</taxon>
        <taxon>Metazoa</taxon>
        <taxon>Ecdysozoa</taxon>
        <taxon>Nematoda</taxon>
        <taxon>Chromadorea</taxon>
        <taxon>Rhabditida</taxon>
        <taxon>Tylenchina</taxon>
        <taxon>Panagrolaimomorpha</taxon>
        <taxon>Strongyloidoidea</taxon>
        <taxon>Steinernematidae</taxon>
        <taxon>Steinernema</taxon>
    </lineage>
</organism>
<keyword evidence="1" id="KW-1185">Reference proteome</keyword>
<protein>
    <submittedName>
        <fullName evidence="2">Uncharacterized protein</fullName>
    </submittedName>
</protein>
<evidence type="ECO:0000313" key="2">
    <source>
        <dbReference type="WBParaSite" id="L893_g13241.t1"/>
    </source>
</evidence>
<dbReference type="WBParaSite" id="L893_g13241.t1">
    <property type="protein sequence ID" value="L893_g13241.t1"/>
    <property type="gene ID" value="L893_g13241"/>
</dbReference>
<dbReference type="AlphaFoldDB" id="A0A1I7Y6I9"/>
<dbReference type="Proteomes" id="UP000095287">
    <property type="component" value="Unplaced"/>
</dbReference>
<reference evidence="2" key="1">
    <citation type="submission" date="2016-11" db="UniProtKB">
        <authorList>
            <consortium name="WormBaseParasite"/>
        </authorList>
    </citation>
    <scope>IDENTIFICATION</scope>
</reference>
<name>A0A1I7Y6I9_9BILA</name>
<accession>A0A1I7Y6I9</accession>
<evidence type="ECO:0000313" key="1">
    <source>
        <dbReference type="Proteomes" id="UP000095287"/>
    </source>
</evidence>